<comment type="caution">
    <text evidence="12">The sequence shown here is derived from an EMBL/GenBank/DDBJ whole genome shotgun (WGS) entry which is preliminary data.</text>
</comment>
<feature type="binding site" evidence="10">
    <location>
        <position position="41"/>
    </location>
    <ligand>
        <name>Mn(2+)</name>
        <dbReference type="ChEBI" id="CHEBI:29035"/>
        <label>1</label>
    </ligand>
</feature>
<dbReference type="GO" id="GO:0005737">
    <property type="term" value="C:cytoplasm"/>
    <property type="evidence" value="ECO:0007669"/>
    <property type="project" value="InterPro"/>
</dbReference>
<feature type="binding site" evidence="10">
    <location>
        <position position="161"/>
    </location>
    <ligand>
        <name>substrate</name>
    </ligand>
</feature>
<dbReference type="Proteomes" id="UP000807785">
    <property type="component" value="Unassembled WGS sequence"/>
</dbReference>
<feature type="binding site" evidence="10">
    <location>
        <position position="123"/>
    </location>
    <ligand>
        <name>substrate</name>
    </ligand>
</feature>
<evidence type="ECO:0000256" key="8">
    <source>
        <dbReference type="ARBA" id="ARBA00023136"/>
    </source>
</evidence>
<evidence type="ECO:0000259" key="11">
    <source>
        <dbReference type="Pfam" id="PF00149"/>
    </source>
</evidence>
<keyword evidence="7 10" id="KW-0443">Lipid metabolism</keyword>
<feature type="binding site" evidence="10">
    <location>
        <begin position="80"/>
        <end position="81"/>
    </location>
    <ligand>
        <name>substrate</name>
    </ligand>
</feature>
<keyword evidence="3 10" id="KW-0997">Cell inner membrane</keyword>
<organism evidence="12 13">
    <name type="scientific">Candidatus Methylophosphatis roskildensis</name>
    <dbReference type="NCBI Taxonomy" id="2899263"/>
    <lineage>
        <taxon>Bacteria</taxon>
        <taxon>Pseudomonadati</taxon>
        <taxon>Pseudomonadota</taxon>
        <taxon>Betaproteobacteria</taxon>
        <taxon>Nitrosomonadales</taxon>
        <taxon>Sterolibacteriaceae</taxon>
        <taxon>Candidatus Methylophosphatis</taxon>
    </lineage>
</organism>
<protein>
    <recommendedName>
        <fullName evidence="10">UDP-2,3-diacylglucosamine hydrolase</fullName>
        <ecNumber evidence="10">3.6.1.54</ecNumber>
    </recommendedName>
    <alternativeName>
        <fullName evidence="10">UDP-2,3-diacylglucosamine diphosphatase</fullName>
    </alternativeName>
</protein>
<dbReference type="NCBIfam" id="TIGR01854">
    <property type="entry name" value="lipid_A_lpxH"/>
    <property type="match status" value="1"/>
</dbReference>
<gene>
    <name evidence="10" type="primary">lpxH</name>
    <name evidence="12" type="ORF">IPH26_21260</name>
</gene>
<evidence type="ECO:0000313" key="12">
    <source>
        <dbReference type="EMBL" id="MBK6975362.1"/>
    </source>
</evidence>
<feature type="binding site" evidence="10">
    <location>
        <position position="165"/>
    </location>
    <ligand>
        <name>substrate</name>
    </ligand>
</feature>
<feature type="binding site" evidence="10">
    <location>
        <position position="115"/>
    </location>
    <ligand>
        <name>Mn(2+)</name>
        <dbReference type="ChEBI" id="CHEBI:29035"/>
        <label>2</label>
    </ligand>
</feature>
<keyword evidence="9 10" id="KW-0464">Manganese</keyword>
<dbReference type="EMBL" id="JADJEV010000005">
    <property type="protein sequence ID" value="MBK6975362.1"/>
    <property type="molecule type" value="Genomic_DNA"/>
</dbReference>
<dbReference type="HAMAP" id="MF_00575">
    <property type="entry name" value="LpxH"/>
    <property type="match status" value="1"/>
</dbReference>
<accession>A0A9D7ED28</accession>
<dbReference type="EC" id="3.6.1.54" evidence="10"/>
<evidence type="ECO:0000256" key="10">
    <source>
        <dbReference type="HAMAP-Rule" id="MF_00575"/>
    </source>
</evidence>
<feature type="binding site" evidence="10">
    <location>
        <position position="41"/>
    </location>
    <ligand>
        <name>Mn(2+)</name>
        <dbReference type="ChEBI" id="CHEBI:29035"/>
        <label>2</label>
    </ligand>
</feature>
<evidence type="ECO:0000256" key="3">
    <source>
        <dbReference type="ARBA" id="ARBA00022519"/>
    </source>
</evidence>
<dbReference type="GO" id="GO:0030145">
    <property type="term" value="F:manganese ion binding"/>
    <property type="evidence" value="ECO:0007669"/>
    <property type="project" value="UniProtKB-UniRule"/>
</dbReference>
<name>A0A9D7ED28_9PROT</name>
<feature type="binding site" evidence="10">
    <location>
        <position position="196"/>
    </location>
    <ligand>
        <name>Mn(2+)</name>
        <dbReference type="ChEBI" id="CHEBI:29035"/>
        <label>2</label>
    </ligand>
</feature>
<feature type="binding site" evidence="10">
    <location>
        <position position="196"/>
    </location>
    <ligand>
        <name>substrate</name>
    </ligand>
</feature>
<dbReference type="AlphaFoldDB" id="A0A9D7ED28"/>
<reference evidence="12" key="1">
    <citation type="submission" date="2020-10" db="EMBL/GenBank/DDBJ databases">
        <title>Connecting structure to function with the recovery of over 1000 high-quality activated sludge metagenome-assembled genomes encoding full-length rRNA genes using long-read sequencing.</title>
        <authorList>
            <person name="Singleton C.M."/>
            <person name="Petriglieri F."/>
            <person name="Kristensen J.M."/>
            <person name="Kirkegaard R.H."/>
            <person name="Michaelsen T.Y."/>
            <person name="Andersen M.H."/>
            <person name="Karst S.M."/>
            <person name="Dueholm M.S."/>
            <person name="Nielsen P.H."/>
            <person name="Albertsen M."/>
        </authorList>
    </citation>
    <scope>NUCLEOTIDE SEQUENCE</scope>
    <source>
        <strain evidence="12">Bjer_18-Q3-R1-45_BAT3C.347</strain>
    </source>
</reference>
<feature type="binding site" evidence="10">
    <location>
        <position position="8"/>
    </location>
    <ligand>
        <name>Mn(2+)</name>
        <dbReference type="ChEBI" id="CHEBI:29035"/>
        <label>1</label>
    </ligand>
</feature>
<evidence type="ECO:0000256" key="4">
    <source>
        <dbReference type="ARBA" id="ARBA00022556"/>
    </source>
</evidence>
<keyword evidence="8 10" id="KW-0472">Membrane</keyword>
<keyword evidence="6 10" id="KW-0378">Hydrolase</keyword>
<feature type="binding site" evidence="10">
    <location>
        <position position="80"/>
    </location>
    <ligand>
        <name>Mn(2+)</name>
        <dbReference type="ChEBI" id="CHEBI:29035"/>
        <label>2</label>
    </ligand>
</feature>
<dbReference type="InterPro" id="IPR004843">
    <property type="entry name" value="Calcineurin-like_PHP"/>
</dbReference>
<keyword evidence="2 10" id="KW-0444">Lipid biosynthesis</keyword>
<comment type="function">
    <text evidence="10">Hydrolyzes the pyrophosphate bond of UDP-2,3-diacylglucosamine to yield 2,3-diacylglucosamine 1-phosphate (lipid X) and UMP by catalyzing the attack of water at the alpha-P atom. Involved in the biosynthesis of lipid A, a phosphorylated glycolipid that anchors the lipopolysaccharide to the outer membrane of the cell.</text>
</comment>
<feature type="binding site" evidence="10">
    <location>
        <position position="168"/>
    </location>
    <ligand>
        <name>substrate</name>
    </ligand>
</feature>
<evidence type="ECO:0000313" key="13">
    <source>
        <dbReference type="Proteomes" id="UP000807785"/>
    </source>
</evidence>
<feature type="binding site" evidence="10">
    <location>
        <position position="198"/>
    </location>
    <ligand>
        <name>Mn(2+)</name>
        <dbReference type="ChEBI" id="CHEBI:29035"/>
        <label>1</label>
    </ligand>
</feature>
<sequence>MTTLFISDLHLADTRPGVTRLFLDFLRGPACNADALYIVGDLFEYWAGDDDLDEPLNRAVAAALSELADHRVKTFFMAGNRDFLIGGGFAQRSGLALLDDATVIDLDAMPTLLMHGDTLCTDDLAYQQLRDTVRAPAYIAQFLSQPLAARKAQIAAIRARSEADKGTKTAQIMDVNRDAVVAAFRRHGAARLIHGHTHRPADHRYEIDGRPCTRIVLADWHHERGEYLRCDGGGCLRVAIHA</sequence>
<feature type="domain" description="Calcineurin-like phosphoesterase" evidence="11">
    <location>
        <begin position="1"/>
        <end position="200"/>
    </location>
</feature>
<comment type="similarity">
    <text evidence="10">Belongs to the LpxH family.</text>
</comment>
<dbReference type="PANTHER" id="PTHR34990">
    <property type="entry name" value="UDP-2,3-DIACYLGLUCOSAMINE HYDROLASE-RELATED"/>
    <property type="match status" value="1"/>
</dbReference>
<feature type="binding site" evidence="10">
    <location>
        <position position="10"/>
    </location>
    <ligand>
        <name>Mn(2+)</name>
        <dbReference type="ChEBI" id="CHEBI:29035"/>
        <label>1</label>
    </ligand>
</feature>
<dbReference type="Gene3D" id="3.60.21.10">
    <property type="match status" value="1"/>
</dbReference>
<dbReference type="SUPFAM" id="SSF56300">
    <property type="entry name" value="Metallo-dependent phosphatases"/>
    <property type="match status" value="1"/>
</dbReference>
<proteinExistence type="inferred from homology"/>
<comment type="subcellular location">
    <subcellularLocation>
        <location evidence="10">Cell inner membrane</location>
        <topology evidence="10">Peripheral membrane protein</topology>
        <orientation evidence="10">Cytoplasmic side</orientation>
    </subcellularLocation>
</comment>
<dbReference type="PANTHER" id="PTHR34990:SF1">
    <property type="entry name" value="UDP-2,3-DIACYLGLUCOSAMINE HYDROLASE"/>
    <property type="match status" value="1"/>
</dbReference>
<comment type="pathway">
    <text evidence="10">Glycolipid biosynthesis; lipid IV(A) biosynthesis; lipid IV(A) from (3R)-3-hydroxytetradecanoyl-[acyl-carrier-protein] and UDP-N-acetyl-alpha-D-glucosamine: step 4/6.</text>
</comment>
<dbReference type="InterPro" id="IPR029052">
    <property type="entry name" value="Metallo-depent_PP-like"/>
</dbReference>
<evidence type="ECO:0000256" key="7">
    <source>
        <dbReference type="ARBA" id="ARBA00023098"/>
    </source>
</evidence>
<evidence type="ECO:0000256" key="2">
    <source>
        <dbReference type="ARBA" id="ARBA00022516"/>
    </source>
</evidence>
<keyword evidence="4 10" id="KW-0441">Lipid A biosynthesis</keyword>
<evidence type="ECO:0000256" key="1">
    <source>
        <dbReference type="ARBA" id="ARBA00022475"/>
    </source>
</evidence>
<keyword evidence="1 10" id="KW-1003">Cell membrane</keyword>
<evidence type="ECO:0000256" key="9">
    <source>
        <dbReference type="ARBA" id="ARBA00023211"/>
    </source>
</evidence>
<dbReference type="Pfam" id="PF00149">
    <property type="entry name" value="Metallophos"/>
    <property type="match status" value="1"/>
</dbReference>
<dbReference type="InterPro" id="IPR043461">
    <property type="entry name" value="LpxH-like"/>
</dbReference>
<dbReference type="NCBIfam" id="NF003743">
    <property type="entry name" value="PRK05340.1"/>
    <property type="match status" value="1"/>
</dbReference>
<dbReference type="CDD" id="cd07398">
    <property type="entry name" value="MPP_YbbF-LpxH"/>
    <property type="match status" value="1"/>
</dbReference>
<keyword evidence="5 10" id="KW-0479">Metal-binding</keyword>
<dbReference type="InterPro" id="IPR010138">
    <property type="entry name" value="UDP-diacylglucosamine_Hdrlase"/>
</dbReference>
<dbReference type="GO" id="GO:0009245">
    <property type="term" value="P:lipid A biosynthetic process"/>
    <property type="evidence" value="ECO:0007669"/>
    <property type="project" value="UniProtKB-UniRule"/>
</dbReference>
<dbReference type="GO" id="GO:0008758">
    <property type="term" value="F:UDP-2,3-diacylglucosamine hydrolase activity"/>
    <property type="evidence" value="ECO:0007669"/>
    <property type="project" value="UniProtKB-UniRule"/>
</dbReference>
<dbReference type="GO" id="GO:0019897">
    <property type="term" value="C:extrinsic component of plasma membrane"/>
    <property type="evidence" value="ECO:0007669"/>
    <property type="project" value="UniProtKB-UniRule"/>
</dbReference>
<comment type="catalytic activity">
    <reaction evidence="10">
        <text>UDP-2-N,3-O-bis[(3R)-3-hydroxytetradecanoyl]-alpha-D-glucosamine + H2O = 2-N,3-O-bis[(3R)-3-hydroxytetradecanoyl]-alpha-D-glucosaminyl 1-phosphate + UMP + 2 H(+)</text>
        <dbReference type="Rhea" id="RHEA:25213"/>
        <dbReference type="ChEBI" id="CHEBI:15377"/>
        <dbReference type="ChEBI" id="CHEBI:15378"/>
        <dbReference type="ChEBI" id="CHEBI:57865"/>
        <dbReference type="ChEBI" id="CHEBI:57957"/>
        <dbReference type="ChEBI" id="CHEBI:78847"/>
        <dbReference type="EC" id="3.6.1.54"/>
    </reaction>
</comment>
<comment type="cofactor">
    <cofactor evidence="10">
        <name>Mn(2+)</name>
        <dbReference type="ChEBI" id="CHEBI:29035"/>
    </cofactor>
    <text evidence="10">Binds 2 Mn(2+) ions per subunit in a binuclear metal center.</text>
</comment>
<evidence type="ECO:0000256" key="6">
    <source>
        <dbReference type="ARBA" id="ARBA00022801"/>
    </source>
</evidence>
<evidence type="ECO:0000256" key="5">
    <source>
        <dbReference type="ARBA" id="ARBA00022723"/>
    </source>
</evidence>